<dbReference type="RefSeq" id="WP_377813091.1">
    <property type="nucleotide sequence ID" value="NZ_JBHRSJ010000007.1"/>
</dbReference>
<name>A0ABV7AQC1_9GAMM</name>
<dbReference type="EMBL" id="JBHRSJ010000007">
    <property type="protein sequence ID" value="MFC2971492.1"/>
    <property type="molecule type" value="Genomic_DNA"/>
</dbReference>
<protein>
    <recommendedName>
        <fullName evidence="3">Tetratricopeptide repeat protein</fullName>
    </recommendedName>
</protein>
<sequence>MEPGKEAIDRSSLYDGANSVLYQARKAESSAGQAMINAPAAYRAGDPDQALCRYLRAPEPEPKRYGALVWVGRIRRVRGNNGLAELAFAGVLEKEPENVQALTELSLLHLARRSEENALASLELALRFDQQRLVAGGGRRLLGRRKGGCQVAAEALQRLGVLADLRNGLSKAEGYFAWPC</sequence>
<comment type="caution">
    <text evidence="1">The sequence shown here is derived from an EMBL/GenBank/DDBJ whole genome shotgun (WGS) entry which is preliminary data.</text>
</comment>
<reference evidence="2" key="1">
    <citation type="journal article" date="2019" name="Int. J. Syst. Evol. Microbiol.">
        <title>The Global Catalogue of Microorganisms (GCM) 10K type strain sequencing project: providing services to taxonomists for standard genome sequencing and annotation.</title>
        <authorList>
            <consortium name="The Broad Institute Genomics Platform"/>
            <consortium name="The Broad Institute Genome Sequencing Center for Infectious Disease"/>
            <person name="Wu L."/>
            <person name="Ma J."/>
        </authorList>
    </citation>
    <scope>NUCLEOTIDE SEQUENCE [LARGE SCALE GENOMIC DNA]</scope>
    <source>
        <strain evidence="2">KCTC 62195</strain>
    </source>
</reference>
<evidence type="ECO:0000313" key="2">
    <source>
        <dbReference type="Proteomes" id="UP001595457"/>
    </source>
</evidence>
<dbReference type="Gene3D" id="1.25.40.10">
    <property type="entry name" value="Tetratricopeptide repeat domain"/>
    <property type="match status" value="1"/>
</dbReference>
<accession>A0ABV7AQC1</accession>
<dbReference type="InterPro" id="IPR011990">
    <property type="entry name" value="TPR-like_helical_dom_sf"/>
</dbReference>
<dbReference type="SUPFAM" id="SSF48452">
    <property type="entry name" value="TPR-like"/>
    <property type="match status" value="1"/>
</dbReference>
<gene>
    <name evidence="1" type="ORF">ACFOJE_04595</name>
</gene>
<dbReference type="Proteomes" id="UP001595457">
    <property type="component" value="Unassembled WGS sequence"/>
</dbReference>
<evidence type="ECO:0000313" key="1">
    <source>
        <dbReference type="EMBL" id="MFC2971492.1"/>
    </source>
</evidence>
<organism evidence="1 2">
    <name type="scientific">Azotobacter bryophylli</name>
    <dbReference type="NCBI Taxonomy" id="1986537"/>
    <lineage>
        <taxon>Bacteria</taxon>
        <taxon>Pseudomonadati</taxon>
        <taxon>Pseudomonadota</taxon>
        <taxon>Gammaproteobacteria</taxon>
        <taxon>Pseudomonadales</taxon>
        <taxon>Pseudomonadaceae</taxon>
        <taxon>Azotobacter</taxon>
    </lineage>
</organism>
<evidence type="ECO:0008006" key="3">
    <source>
        <dbReference type="Google" id="ProtNLM"/>
    </source>
</evidence>
<keyword evidence="2" id="KW-1185">Reference proteome</keyword>
<proteinExistence type="predicted"/>